<evidence type="ECO:0000256" key="2">
    <source>
        <dbReference type="SAM" id="Phobius"/>
    </source>
</evidence>
<evidence type="ECO:0000256" key="1">
    <source>
        <dbReference type="SAM" id="MobiDB-lite"/>
    </source>
</evidence>
<dbReference type="EMBL" id="PFXF01000020">
    <property type="protein sequence ID" value="PJA32833.1"/>
    <property type="molecule type" value="Genomic_DNA"/>
</dbReference>
<protein>
    <submittedName>
        <fullName evidence="3">Uncharacterized protein</fullName>
    </submittedName>
</protein>
<evidence type="ECO:0000313" key="4">
    <source>
        <dbReference type="Proteomes" id="UP000230758"/>
    </source>
</evidence>
<name>A0A2M7WSA3_9BACT</name>
<gene>
    <name evidence="3" type="ORF">CO185_01550</name>
</gene>
<sequence length="87" mass="9864">MPRNRIIIMLGVLVALMPLLGFPNVWESFFQVALGLAIVVISVWSTIDKHLTLKAKAQRRQLHKQREAEIVNPTTEEPNTTSQETNL</sequence>
<dbReference type="Proteomes" id="UP000230758">
    <property type="component" value="Unassembled WGS sequence"/>
</dbReference>
<feature type="region of interest" description="Disordered" evidence="1">
    <location>
        <begin position="64"/>
        <end position="87"/>
    </location>
</feature>
<organism evidence="3 4">
    <name type="scientific">Candidatus Zambryskibacteria bacterium CG_4_9_14_3_um_filter_42_15</name>
    <dbReference type="NCBI Taxonomy" id="1975112"/>
    <lineage>
        <taxon>Bacteria</taxon>
        <taxon>Candidatus Zambryskiibacteriota</taxon>
    </lineage>
</organism>
<keyword evidence="2" id="KW-0812">Transmembrane</keyword>
<keyword evidence="2" id="KW-0472">Membrane</keyword>
<feature type="compositionally biased region" description="Polar residues" evidence="1">
    <location>
        <begin position="72"/>
        <end position="87"/>
    </location>
</feature>
<keyword evidence="2" id="KW-1133">Transmembrane helix</keyword>
<dbReference type="AlphaFoldDB" id="A0A2M7WSA3"/>
<accession>A0A2M7WSA3</accession>
<feature type="transmembrane region" description="Helical" evidence="2">
    <location>
        <begin position="29"/>
        <end position="47"/>
    </location>
</feature>
<feature type="transmembrane region" description="Helical" evidence="2">
    <location>
        <begin position="7"/>
        <end position="23"/>
    </location>
</feature>
<evidence type="ECO:0000313" key="3">
    <source>
        <dbReference type="EMBL" id="PJA32833.1"/>
    </source>
</evidence>
<comment type="caution">
    <text evidence="3">The sequence shown here is derived from an EMBL/GenBank/DDBJ whole genome shotgun (WGS) entry which is preliminary data.</text>
</comment>
<reference evidence="4" key="1">
    <citation type="submission" date="2017-09" db="EMBL/GenBank/DDBJ databases">
        <title>Depth-based differentiation of microbial function through sediment-hosted aquifers and enrichment of novel symbionts in the deep terrestrial subsurface.</title>
        <authorList>
            <person name="Probst A.J."/>
            <person name="Ladd B."/>
            <person name="Jarett J.K."/>
            <person name="Geller-Mcgrath D.E."/>
            <person name="Sieber C.M.K."/>
            <person name="Emerson J.B."/>
            <person name="Anantharaman K."/>
            <person name="Thomas B.C."/>
            <person name="Malmstrom R."/>
            <person name="Stieglmeier M."/>
            <person name="Klingl A."/>
            <person name="Woyke T."/>
            <person name="Ryan C.M."/>
            <person name="Banfield J.F."/>
        </authorList>
    </citation>
    <scope>NUCLEOTIDE SEQUENCE [LARGE SCALE GENOMIC DNA]</scope>
</reference>
<proteinExistence type="predicted"/>